<dbReference type="InterPro" id="IPR006963">
    <property type="entry name" value="Mopterin_OxRdtase_4Fe-4S_dom"/>
</dbReference>
<dbReference type="OrthoDB" id="10249365at2759"/>
<dbReference type="FunFam" id="3.40.50.740:FF:000002">
    <property type="entry name" value="NADH-ubiquinone oxidoreductase 75 kDa subunit, mitochondrial"/>
    <property type="match status" value="1"/>
</dbReference>
<dbReference type="GO" id="GO:0016651">
    <property type="term" value="F:oxidoreductase activity, acting on NAD(P)H"/>
    <property type="evidence" value="ECO:0007669"/>
    <property type="project" value="InterPro"/>
</dbReference>
<keyword evidence="8" id="KW-0004">4Fe-4S</keyword>
<feature type="domain" description="4Fe-4S His(Cys)3-ligated-type" evidence="32">
    <location>
        <begin position="114"/>
        <end position="153"/>
    </location>
</feature>
<evidence type="ECO:0000313" key="34">
    <source>
        <dbReference type="Proteomes" id="UP000727407"/>
    </source>
</evidence>
<dbReference type="Pfam" id="PF10588">
    <property type="entry name" value="NADH-G_4Fe-4S_3"/>
    <property type="match status" value="1"/>
</dbReference>
<dbReference type="InterPro" id="IPR019574">
    <property type="entry name" value="NADH_UbQ_OxRdtase_Gsu_4Fe4S-bd"/>
</dbReference>
<evidence type="ECO:0000256" key="18">
    <source>
        <dbReference type="ARBA" id="ARBA00023004"/>
    </source>
</evidence>
<dbReference type="SUPFAM" id="SSF54292">
    <property type="entry name" value="2Fe-2S ferredoxin-like"/>
    <property type="match status" value="1"/>
</dbReference>
<feature type="region of interest" description="Disordered" evidence="29">
    <location>
        <begin position="1011"/>
        <end position="1050"/>
    </location>
</feature>
<evidence type="ECO:0000256" key="2">
    <source>
        <dbReference type="ARBA" id="ARBA00004123"/>
    </source>
</evidence>
<reference evidence="33" key="1">
    <citation type="submission" date="2020-07" db="EMBL/GenBank/DDBJ databases">
        <title>Clarias magur genome sequencing, assembly and annotation.</title>
        <authorList>
            <person name="Kushwaha B."/>
            <person name="Kumar R."/>
            <person name="Das P."/>
            <person name="Joshi C.G."/>
            <person name="Kumar D."/>
            <person name="Nagpure N.S."/>
            <person name="Pandey M."/>
            <person name="Agarwal S."/>
            <person name="Srivastava S."/>
            <person name="Singh M."/>
            <person name="Sahoo L."/>
            <person name="Jayasankar P."/>
            <person name="Meher P.K."/>
            <person name="Koringa P.G."/>
            <person name="Iquebal M.A."/>
            <person name="Das S.P."/>
            <person name="Bit A."/>
            <person name="Patnaik S."/>
            <person name="Patel N."/>
            <person name="Shah T.M."/>
            <person name="Hinsu A."/>
            <person name="Jena J.K."/>
        </authorList>
    </citation>
    <scope>NUCLEOTIDE SEQUENCE</scope>
    <source>
        <strain evidence="33">CIFAMagur01</strain>
        <tissue evidence="33">Testis</tissue>
    </source>
</reference>
<feature type="compositionally biased region" description="Basic and acidic residues" evidence="29">
    <location>
        <begin position="949"/>
        <end position="962"/>
    </location>
</feature>
<evidence type="ECO:0000256" key="7">
    <source>
        <dbReference type="ARBA" id="ARBA00022448"/>
    </source>
</evidence>
<comment type="function">
    <text evidence="26">Core subunit of the mitochondrial membrane respiratory chain NADH dehydrogenase (Complex I) which catalyzes electron transfer from NADH through the respiratory chain, using ubiquinone as an electron acceptor. Essential for catalysing the entry and efficient transfer of electrons within complex I. Plays a key role in the assembly and stability of complex I and participates in the association of complex I with ubiquinol-cytochrome reductase complex (Complex III) to form supercomplexes.</text>
</comment>
<evidence type="ECO:0000256" key="28">
    <source>
        <dbReference type="RuleBase" id="RU004523"/>
    </source>
</evidence>
<feature type="domain" description="2Fe-2S ferredoxin-type" evidence="30">
    <location>
        <begin position="36"/>
        <end position="114"/>
    </location>
</feature>
<keyword evidence="20" id="KW-0520">NAD</keyword>
<evidence type="ECO:0000256" key="25">
    <source>
        <dbReference type="ARBA" id="ARBA00034078"/>
    </source>
</evidence>
<dbReference type="GO" id="GO:0051537">
    <property type="term" value="F:2 iron, 2 sulfur cluster binding"/>
    <property type="evidence" value="ECO:0007669"/>
    <property type="project" value="UniProtKB-KW"/>
</dbReference>
<organism evidence="33 34">
    <name type="scientific">Clarias magur</name>
    <name type="common">Asian catfish</name>
    <name type="synonym">Macropteronotus magur</name>
    <dbReference type="NCBI Taxonomy" id="1594786"/>
    <lineage>
        <taxon>Eukaryota</taxon>
        <taxon>Metazoa</taxon>
        <taxon>Chordata</taxon>
        <taxon>Craniata</taxon>
        <taxon>Vertebrata</taxon>
        <taxon>Euteleostomi</taxon>
        <taxon>Actinopterygii</taxon>
        <taxon>Neopterygii</taxon>
        <taxon>Teleostei</taxon>
        <taxon>Ostariophysi</taxon>
        <taxon>Siluriformes</taxon>
        <taxon>Clariidae</taxon>
        <taxon>Clarias</taxon>
    </lineage>
</organism>
<dbReference type="Pfam" id="PF13510">
    <property type="entry name" value="Fer2_4"/>
    <property type="match status" value="1"/>
</dbReference>
<evidence type="ECO:0000259" key="30">
    <source>
        <dbReference type="PROSITE" id="PS51085"/>
    </source>
</evidence>
<dbReference type="Gene3D" id="3.30.200.210">
    <property type="match status" value="1"/>
</dbReference>
<dbReference type="Pfam" id="PF22117">
    <property type="entry name" value="Fer4_Nqo3"/>
    <property type="match status" value="1"/>
</dbReference>
<dbReference type="InterPro" id="IPR054351">
    <property type="entry name" value="NADH_UbQ_OxRdtase_ferredoxin"/>
</dbReference>
<evidence type="ECO:0000256" key="24">
    <source>
        <dbReference type="ARBA" id="ARBA00023242"/>
    </source>
</evidence>
<feature type="region of interest" description="Disordered" evidence="29">
    <location>
        <begin position="866"/>
        <end position="972"/>
    </location>
</feature>
<evidence type="ECO:0000256" key="6">
    <source>
        <dbReference type="ARBA" id="ARBA00013888"/>
    </source>
</evidence>
<dbReference type="EC" id="7.1.1.2" evidence="5"/>
<dbReference type="InterPro" id="IPR036010">
    <property type="entry name" value="2Fe-2S_ferredoxin-like_sf"/>
</dbReference>
<evidence type="ECO:0000256" key="12">
    <source>
        <dbReference type="ARBA" id="ARBA00022792"/>
    </source>
</evidence>
<dbReference type="PANTHER" id="PTHR16198:SF2">
    <property type="entry name" value="INO80 COMPLEX SUBUNIT D"/>
    <property type="match status" value="1"/>
</dbReference>
<keyword evidence="9" id="KW-0679">Respiratory chain</keyword>
<dbReference type="CDD" id="cd00207">
    <property type="entry name" value="fer2"/>
    <property type="match status" value="1"/>
</dbReference>
<evidence type="ECO:0000256" key="4">
    <source>
        <dbReference type="ARBA" id="ARBA00005404"/>
    </source>
</evidence>
<feature type="non-terminal residue" evidence="33">
    <location>
        <position position="1321"/>
    </location>
</feature>
<keyword evidence="13" id="KW-0809">Transit peptide</keyword>
<dbReference type="SMART" id="SM00929">
    <property type="entry name" value="NADH-G_4Fe-4S_3"/>
    <property type="match status" value="1"/>
</dbReference>
<evidence type="ECO:0000256" key="23">
    <source>
        <dbReference type="ARBA" id="ARBA00023136"/>
    </source>
</evidence>
<feature type="domain" description="4Fe-4S Mo/W bis-MGD-type" evidence="31">
    <location>
        <begin position="251"/>
        <end position="307"/>
    </location>
</feature>
<evidence type="ECO:0000256" key="15">
    <source>
        <dbReference type="ARBA" id="ARBA00022982"/>
    </source>
</evidence>
<feature type="compositionally biased region" description="Polar residues" evidence="29">
    <location>
        <begin position="928"/>
        <end position="946"/>
    </location>
</feature>
<dbReference type="Pfam" id="PF00384">
    <property type="entry name" value="Molybdopterin"/>
    <property type="match status" value="1"/>
</dbReference>
<dbReference type="Proteomes" id="UP000727407">
    <property type="component" value="Unassembled WGS sequence"/>
</dbReference>
<dbReference type="Gene3D" id="3.10.20.740">
    <property type="match status" value="1"/>
</dbReference>
<dbReference type="PROSITE" id="PS51839">
    <property type="entry name" value="4FE4S_HC3"/>
    <property type="match status" value="1"/>
</dbReference>
<keyword evidence="7" id="KW-0813">Transport</keyword>
<dbReference type="GO" id="GO:0008137">
    <property type="term" value="F:NADH dehydrogenase (ubiquinone) activity"/>
    <property type="evidence" value="ECO:0007669"/>
    <property type="project" value="UniProtKB-EC"/>
</dbReference>
<accession>A0A8J4TF57</accession>
<keyword evidence="10" id="KW-0001">2Fe-2S</keyword>
<keyword evidence="23" id="KW-0472">Membrane</keyword>
<sequence>MLRFPAVGRALAGAAHSKGQLVTSGNVRTSIRASSNLVEVFVDGKPVMVEPGTTVLQACEKVGVQIPRFCYHERLSVAGNCRMCLVEIEKAPKPVAACAMPVMKGWNILTNSEKTRKAREGVMEFLLANHPLDCPICDQGGECDLQDQSVMFGSDRSRFTEGKRAVEDKNLGPLIKTIMTRCIQCTRCVRFASEIAGVEDLGTTGRGNSMQIGTYVEKMFTSELSGNVIDVCPVGALTSKPYAFTARPWETRKTESIDVLDAVCSNIVVSTRGGEVMRVLPRLNEDVNEEWISDKTRFAYDGLKRQRLTQPMVKDANGHLVPTSWEDVLTRVAGVLQGVEGSEVAAIAGGLVDAESLVALKDLLNKRDSEILCTEEIFPMAGAGTDLRSNYLLNSRIAGIEECDLLLLIGTNPRYEAPLFNARIRKSWLHNELQVSLVGHQVDLSYSYDHLGDSTQVLQEVAAGTHPYCKVLAQAKRPVVVVGSSCLQRADGAAILSAVSTIAQNARVSSGVDEGWKVLNVLHRVASQVAALDLGYKPGVEAIRKNPPKVLFLLGADGGCITRADLPKDTFIIYQGHHGDVGAPMADIILPGAAYTEKNGTYVNTEGRAQQTRVAVTPPGMAREDWKILRAISELAGVPLPYETVDEVRNRLAEVAPNLVRYDDVEEANYFKEANDLSKGVNQSLLAEPLVPPQLSVKDFYMTADVSECFSPGMYEGKHIHYSEVDHKPLCSYSPKLCKQRRLNGYAFCIRHVLEDRSAPFRQCEYVAKYNNQRCTNPIPTTQDRKYCSSHLQVMGVLPKKERKKKQDTLESLALNITVPSLALKAPNDLDHLLPSSPNSLARLLPLDPYAFFKVDKVKKECPNLGKKITNRSFNPKQKHKDHTAAPAISPPSVSLLPQQAVGPPRTPAVSKSPPKSILQHAKPKSGPTCTTTPAQAGQHTVTTATLKPEMRPEPALAKRAEPPAPSSASMHMEPAKDLRAPILHRTPCLMQLHRLMEEQRRKHEDLRPHFDLDWSEDSGEEEESQVEKMTLSKYQRPQDKSSFGSGSRGERLAGLCGYLKRMHRQMRKEERGFRSERKSQHALRKALLQAATHDPDHAAPIIQRRTEISATSSTVGSLDSGLCLAQDNGKACTNHSLPFTRHCLQHILQNRSQQLFSSCTARFADGAQCSVPVFDITHQTPLCQEHAKKMDNFLRGDVSRRTYHHQQQLQQRRRLKKAKLPALSKKQKKKGRRGAVRRPQKPIPPALPQGNLGMPSVLCLPTQPTGIRSPLTPGLSADEFPDDITSDISDIPHDLELNQEDFSDVLSRFPDDLQDFDLFE</sequence>
<keyword evidence="15" id="KW-0249">Electron transport</keyword>
<evidence type="ECO:0000256" key="3">
    <source>
        <dbReference type="ARBA" id="ARBA00004443"/>
    </source>
</evidence>
<comment type="caution">
    <text evidence="33">The sequence shown here is derived from an EMBL/GenBank/DDBJ whole genome shotgun (WGS) entry which is preliminary data.</text>
</comment>
<name>A0A8J4TF57_CLAMG</name>
<keyword evidence="17" id="KW-0560">Oxidoreductase</keyword>
<dbReference type="PROSITE" id="PS00642">
    <property type="entry name" value="COMPLEX1_75K_2"/>
    <property type="match status" value="1"/>
</dbReference>
<dbReference type="FunFam" id="3.30.200.210:FF:000002">
    <property type="entry name" value="NADH-ubiquinone oxidoreductase 75 kDa subunit"/>
    <property type="match status" value="1"/>
</dbReference>
<evidence type="ECO:0000259" key="31">
    <source>
        <dbReference type="PROSITE" id="PS51669"/>
    </source>
</evidence>
<dbReference type="PROSITE" id="PS00641">
    <property type="entry name" value="COMPLEX1_75K_1"/>
    <property type="match status" value="1"/>
</dbReference>
<evidence type="ECO:0000256" key="29">
    <source>
        <dbReference type="SAM" id="MobiDB-lite"/>
    </source>
</evidence>
<evidence type="ECO:0000256" key="10">
    <source>
        <dbReference type="ARBA" id="ARBA00022714"/>
    </source>
</evidence>
<evidence type="ECO:0000256" key="22">
    <source>
        <dbReference type="ARBA" id="ARBA00023128"/>
    </source>
</evidence>
<feature type="region of interest" description="Disordered" evidence="29">
    <location>
        <begin position="1208"/>
        <end position="1291"/>
    </location>
</feature>
<keyword evidence="34" id="KW-1185">Reference proteome</keyword>
<keyword evidence="16" id="KW-0007">Acetylation</keyword>
<keyword evidence="22" id="KW-0496">Mitochondrion</keyword>
<dbReference type="InterPro" id="IPR025927">
    <property type="entry name" value="Znf_KANL2-like"/>
</dbReference>
<dbReference type="Pfam" id="PF22151">
    <property type="entry name" value="Fer4_NDSU1"/>
    <property type="match status" value="1"/>
</dbReference>
<dbReference type="PROSITE" id="PS51085">
    <property type="entry name" value="2FE2S_FER_2"/>
    <property type="match status" value="1"/>
</dbReference>
<dbReference type="Gene3D" id="3.40.50.740">
    <property type="match status" value="1"/>
</dbReference>
<dbReference type="InterPro" id="IPR001041">
    <property type="entry name" value="2Fe-2S_ferredoxin-type"/>
</dbReference>
<evidence type="ECO:0000256" key="11">
    <source>
        <dbReference type="ARBA" id="ARBA00022723"/>
    </source>
</evidence>
<gene>
    <name evidence="33" type="primary">ndufs1</name>
    <name evidence="33" type="ORF">DAT39_013939</name>
</gene>
<evidence type="ECO:0000256" key="21">
    <source>
        <dbReference type="ARBA" id="ARBA00023075"/>
    </source>
</evidence>
<dbReference type="GO" id="GO:0005743">
    <property type="term" value="C:mitochondrial inner membrane"/>
    <property type="evidence" value="ECO:0007669"/>
    <property type="project" value="UniProtKB-SubCell"/>
</dbReference>
<dbReference type="GO" id="GO:0051539">
    <property type="term" value="F:4 iron, 4 sulfur cluster binding"/>
    <property type="evidence" value="ECO:0007669"/>
    <property type="project" value="UniProtKB-KW"/>
</dbReference>
<dbReference type="PROSITE" id="PS00643">
    <property type="entry name" value="COMPLEX1_75K_3"/>
    <property type="match status" value="1"/>
</dbReference>
<feature type="compositionally biased region" description="Basic residues" evidence="29">
    <location>
        <begin position="1212"/>
        <end position="1241"/>
    </location>
</feature>
<evidence type="ECO:0000256" key="1">
    <source>
        <dbReference type="ARBA" id="ARBA00001966"/>
    </source>
</evidence>
<dbReference type="SUPFAM" id="SSF54862">
    <property type="entry name" value="4Fe-4S ferredoxins"/>
    <property type="match status" value="1"/>
</dbReference>
<evidence type="ECO:0000256" key="13">
    <source>
        <dbReference type="ARBA" id="ARBA00022946"/>
    </source>
</evidence>
<dbReference type="InterPro" id="IPR006656">
    <property type="entry name" value="Mopterin_OxRdtase"/>
</dbReference>
<comment type="cofactor">
    <cofactor evidence="25">
        <name>[2Fe-2S] cluster</name>
        <dbReference type="ChEBI" id="CHEBI:190135"/>
    </cofactor>
</comment>
<evidence type="ECO:0000259" key="32">
    <source>
        <dbReference type="PROSITE" id="PS51839"/>
    </source>
</evidence>
<evidence type="ECO:0000256" key="9">
    <source>
        <dbReference type="ARBA" id="ARBA00022660"/>
    </source>
</evidence>
<feature type="compositionally biased region" description="Acidic residues" evidence="29">
    <location>
        <begin position="1014"/>
        <end position="1025"/>
    </location>
</feature>
<feature type="compositionally biased region" description="Polar residues" evidence="29">
    <location>
        <begin position="1033"/>
        <end position="1046"/>
    </location>
</feature>
<comment type="cofactor">
    <cofactor evidence="1">
        <name>[4Fe-4S] cluster</name>
        <dbReference type="ChEBI" id="CHEBI:49883"/>
    </cofactor>
</comment>
<keyword evidence="24" id="KW-0539">Nucleus</keyword>
<evidence type="ECO:0000256" key="17">
    <source>
        <dbReference type="ARBA" id="ARBA00023002"/>
    </source>
</evidence>
<comment type="similarity">
    <text evidence="4 28">Belongs to the complex I 75 kDa subunit family.</text>
</comment>
<evidence type="ECO:0000256" key="19">
    <source>
        <dbReference type="ARBA" id="ARBA00023014"/>
    </source>
</evidence>
<keyword evidence="11" id="KW-0479">Metal-binding</keyword>
<protein>
    <recommendedName>
        <fullName evidence="6">NADH-ubiquinone oxidoreductase 75 kDa subunit, mitochondrial</fullName>
        <ecNumber evidence="5">7.1.1.2</ecNumber>
    </recommendedName>
</protein>
<dbReference type="GO" id="GO:0005634">
    <property type="term" value="C:nucleus"/>
    <property type="evidence" value="ECO:0007669"/>
    <property type="project" value="UniProtKB-SubCell"/>
</dbReference>
<evidence type="ECO:0000256" key="26">
    <source>
        <dbReference type="ARBA" id="ARBA00045300"/>
    </source>
</evidence>
<comment type="catalytic activity">
    <reaction evidence="27">
        <text>a ubiquinone + NADH + 5 H(+)(in) = a ubiquinol + NAD(+) + 4 H(+)(out)</text>
        <dbReference type="Rhea" id="RHEA:29091"/>
        <dbReference type="Rhea" id="RHEA-COMP:9565"/>
        <dbReference type="Rhea" id="RHEA-COMP:9566"/>
        <dbReference type="ChEBI" id="CHEBI:15378"/>
        <dbReference type="ChEBI" id="CHEBI:16389"/>
        <dbReference type="ChEBI" id="CHEBI:17976"/>
        <dbReference type="ChEBI" id="CHEBI:57540"/>
        <dbReference type="ChEBI" id="CHEBI:57945"/>
        <dbReference type="EC" id="7.1.1.2"/>
    </reaction>
</comment>
<dbReference type="NCBIfam" id="TIGR01973">
    <property type="entry name" value="NuoG"/>
    <property type="match status" value="1"/>
</dbReference>
<keyword evidence="12" id="KW-0999">Mitochondrion inner membrane</keyword>
<dbReference type="FunFam" id="3.30.70.20:FF:000002">
    <property type="entry name" value="NADH-ubiquinone oxidoreductase 75 kDa subunit"/>
    <property type="match status" value="1"/>
</dbReference>
<evidence type="ECO:0000256" key="5">
    <source>
        <dbReference type="ARBA" id="ARBA00012944"/>
    </source>
</evidence>
<evidence type="ECO:0000256" key="16">
    <source>
        <dbReference type="ARBA" id="ARBA00022990"/>
    </source>
</evidence>
<dbReference type="InterPro" id="IPR000283">
    <property type="entry name" value="NADH_UbQ_OxRdtase_75kDa_su_CS"/>
</dbReference>
<dbReference type="CDD" id="cd02773">
    <property type="entry name" value="MopB_Res-Cmplx1_Nad11"/>
    <property type="match status" value="1"/>
</dbReference>
<dbReference type="InterPro" id="IPR010228">
    <property type="entry name" value="NADH_UbQ_OxRdtase_Gsu"/>
</dbReference>
<keyword evidence="19" id="KW-0411">Iron-sulfur</keyword>
<dbReference type="GO" id="GO:0042773">
    <property type="term" value="P:ATP synthesis coupled electron transport"/>
    <property type="evidence" value="ECO:0007669"/>
    <property type="project" value="InterPro"/>
</dbReference>
<dbReference type="FunFam" id="3.10.20.740:FF:000001">
    <property type="entry name" value="NADH-quinone oxidoreductase subunit G"/>
    <property type="match status" value="1"/>
</dbReference>
<evidence type="ECO:0000256" key="8">
    <source>
        <dbReference type="ARBA" id="ARBA00022485"/>
    </source>
</evidence>
<dbReference type="GO" id="GO:0045271">
    <property type="term" value="C:respiratory chain complex I"/>
    <property type="evidence" value="ECO:0007669"/>
    <property type="project" value="UniProtKB-ARBA"/>
</dbReference>
<dbReference type="PROSITE" id="PS50096">
    <property type="entry name" value="IQ"/>
    <property type="match status" value="1"/>
</dbReference>
<dbReference type="GO" id="GO:0046872">
    <property type="term" value="F:metal ion binding"/>
    <property type="evidence" value="ECO:0007669"/>
    <property type="project" value="UniProtKB-KW"/>
</dbReference>
<dbReference type="PROSITE" id="PS51669">
    <property type="entry name" value="4FE4S_MOW_BIS_MGD"/>
    <property type="match status" value="1"/>
</dbReference>
<proteinExistence type="inferred from homology"/>
<keyword evidence="14" id="KW-1278">Translocase</keyword>
<keyword evidence="18" id="KW-0408">Iron</keyword>
<dbReference type="PANTHER" id="PTHR16198">
    <property type="match status" value="1"/>
</dbReference>
<evidence type="ECO:0000256" key="20">
    <source>
        <dbReference type="ARBA" id="ARBA00023027"/>
    </source>
</evidence>
<comment type="subcellular location">
    <subcellularLocation>
        <location evidence="3">Mitochondrion inner membrane</location>
        <topology evidence="3">Peripheral membrane protein</topology>
        <orientation evidence="3">Matrix side</orientation>
    </subcellularLocation>
    <subcellularLocation>
        <location evidence="2">Nucleus</location>
    </subcellularLocation>
</comment>
<dbReference type="SUPFAM" id="SSF53706">
    <property type="entry name" value="Formate dehydrogenase/DMSO reductase, domains 1-3"/>
    <property type="match status" value="1"/>
</dbReference>
<keyword evidence="21" id="KW-0830">Ubiquinone</keyword>
<dbReference type="EMBL" id="QNUK01000280">
    <property type="protein sequence ID" value="KAF5896336.1"/>
    <property type="molecule type" value="Genomic_DNA"/>
</dbReference>
<dbReference type="Pfam" id="PF13891">
    <property type="entry name" value="zf-C3HC3H_KANSL2"/>
    <property type="match status" value="2"/>
</dbReference>
<evidence type="ECO:0000256" key="27">
    <source>
        <dbReference type="ARBA" id="ARBA00049551"/>
    </source>
</evidence>
<evidence type="ECO:0000313" key="33">
    <source>
        <dbReference type="EMBL" id="KAF5896336.1"/>
    </source>
</evidence>
<dbReference type="Gene3D" id="3.30.70.20">
    <property type="match status" value="1"/>
</dbReference>
<evidence type="ECO:0000256" key="14">
    <source>
        <dbReference type="ARBA" id="ARBA00022967"/>
    </source>
</evidence>